<dbReference type="OrthoDB" id="5514238at2"/>
<dbReference type="InterPro" id="IPR036909">
    <property type="entry name" value="Cyt_c-like_dom_sf"/>
</dbReference>
<sequence length="143" mass="15267">MTGRLAGGLWPVAVLGVILAVAACTRDEMPEASDGRALFLEYCSVCHGESARGDGEMARAMSTPPKDLTLIALRHGDSFPRAKVLSMIDGYARSDLDGPSMPEFGELLKGDLVPLDTGDGVMTPTPRKMVALLEYLESIQATR</sequence>
<keyword evidence="1 4" id="KW-0349">Heme</keyword>
<keyword evidence="2 4" id="KW-0479">Metal-binding</keyword>
<organism evidence="6 7">
    <name type="scientific">Salipiger thiooxidans</name>
    <dbReference type="NCBI Taxonomy" id="282683"/>
    <lineage>
        <taxon>Bacteria</taxon>
        <taxon>Pseudomonadati</taxon>
        <taxon>Pseudomonadota</taxon>
        <taxon>Alphaproteobacteria</taxon>
        <taxon>Rhodobacterales</taxon>
        <taxon>Roseobacteraceae</taxon>
        <taxon>Salipiger</taxon>
    </lineage>
</organism>
<dbReference type="GO" id="GO:0020037">
    <property type="term" value="F:heme binding"/>
    <property type="evidence" value="ECO:0007669"/>
    <property type="project" value="InterPro"/>
</dbReference>
<evidence type="ECO:0000256" key="1">
    <source>
        <dbReference type="ARBA" id="ARBA00022617"/>
    </source>
</evidence>
<gene>
    <name evidence="6" type="ORF">SAMN04488105_101152</name>
</gene>
<dbReference type="PROSITE" id="PS51007">
    <property type="entry name" value="CYTC"/>
    <property type="match status" value="1"/>
</dbReference>
<evidence type="ECO:0000313" key="7">
    <source>
        <dbReference type="Proteomes" id="UP000198994"/>
    </source>
</evidence>
<dbReference type="Proteomes" id="UP000198994">
    <property type="component" value="Unassembled WGS sequence"/>
</dbReference>
<dbReference type="RefSeq" id="WP_089954243.1">
    <property type="nucleotide sequence ID" value="NZ_FNAV01000001.1"/>
</dbReference>
<protein>
    <recommendedName>
        <fullName evidence="5">Cytochrome c domain-containing protein</fullName>
    </recommendedName>
</protein>
<reference evidence="7" key="1">
    <citation type="submission" date="2016-10" db="EMBL/GenBank/DDBJ databases">
        <authorList>
            <person name="Varghese N."/>
            <person name="Submissions S."/>
        </authorList>
    </citation>
    <scope>NUCLEOTIDE SEQUENCE [LARGE SCALE GENOMIC DNA]</scope>
    <source>
        <strain evidence="7">DSM 10146</strain>
    </source>
</reference>
<dbReference type="Gene3D" id="1.10.760.10">
    <property type="entry name" value="Cytochrome c-like domain"/>
    <property type="match status" value="1"/>
</dbReference>
<dbReference type="STRING" id="282683.SAMN04488105_101152"/>
<evidence type="ECO:0000259" key="5">
    <source>
        <dbReference type="PROSITE" id="PS51007"/>
    </source>
</evidence>
<dbReference type="PROSITE" id="PS51257">
    <property type="entry name" value="PROKAR_LIPOPROTEIN"/>
    <property type="match status" value="1"/>
</dbReference>
<keyword evidence="7" id="KW-1185">Reference proteome</keyword>
<dbReference type="InterPro" id="IPR009056">
    <property type="entry name" value="Cyt_c-like_dom"/>
</dbReference>
<evidence type="ECO:0000256" key="2">
    <source>
        <dbReference type="ARBA" id="ARBA00022723"/>
    </source>
</evidence>
<keyword evidence="3 4" id="KW-0408">Iron</keyword>
<dbReference type="EMBL" id="FNAV01000001">
    <property type="protein sequence ID" value="SDE14240.1"/>
    <property type="molecule type" value="Genomic_DNA"/>
</dbReference>
<evidence type="ECO:0000256" key="4">
    <source>
        <dbReference type="PROSITE-ProRule" id="PRU00433"/>
    </source>
</evidence>
<evidence type="ECO:0000313" key="6">
    <source>
        <dbReference type="EMBL" id="SDE14240.1"/>
    </source>
</evidence>
<feature type="domain" description="Cytochrome c" evidence="5">
    <location>
        <begin position="30"/>
        <end position="140"/>
    </location>
</feature>
<evidence type="ECO:0000256" key="3">
    <source>
        <dbReference type="ARBA" id="ARBA00023004"/>
    </source>
</evidence>
<name>A0A1G7AHP0_9RHOB</name>
<dbReference type="AlphaFoldDB" id="A0A1G7AHP0"/>
<proteinExistence type="predicted"/>
<dbReference type="SUPFAM" id="SSF46626">
    <property type="entry name" value="Cytochrome c"/>
    <property type="match status" value="1"/>
</dbReference>
<dbReference type="GO" id="GO:0046872">
    <property type="term" value="F:metal ion binding"/>
    <property type="evidence" value="ECO:0007669"/>
    <property type="project" value="UniProtKB-KW"/>
</dbReference>
<accession>A0A1G7AHP0</accession>
<dbReference type="GO" id="GO:0009055">
    <property type="term" value="F:electron transfer activity"/>
    <property type="evidence" value="ECO:0007669"/>
    <property type="project" value="InterPro"/>
</dbReference>